<protein>
    <recommendedName>
        <fullName evidence="8">Formylmethanofuran dehydrogenase</fullName>
    </recommendedName>
</protein>
<evidence type="ECO:0000259" key="4">
    <source>
        <dbReference type="Pfam" id="PF01258"/>
    </source>
</evidence>
<evidence type="ECO:0000313" key="7">
    <source>
        <dbReference type="Proteomes" id="UP000050996"/>
    </source>
</evidence>
<evidence type="ECO:0000256" key="2">
    <source>
        <dbReference type="ARBA" id="ARBA00022771"/>
    </source>
</evidence>
<gene>
    <name evidence="6" type="ORF">AN957_23925</name>
</gene>
<keyword evidence="1" id="KW-0479">Metal-binding</keyword>
<dbReference type="RefSeq" id="WP_056686505.1">
    <property type="nucleotide sequence ID" value="NZ_LJIX01000006.1"/>
</dbReference>
<dbReference type="STRING" id="1637975.AN957_23925"/>
<evidence type="ECO:0000256" key="3">
    <source>
        <dbReference type="ARBA" id="ARBA00022833"/>
    </source>
</evidence>
<organism evidence="6 7">
    <name type="scientific">Cytobacillus solani</name>
    <dbReference type="NCBI Taxonomy" id="1637975"/>
    <lineage>
        <taxon>Bacteria</taxon>
        <taxon>Bacillati</taxon>
        <taxon>Bacillota</taxon>
        <taxon>Bacilli</taxon>
        <taxon>Bacillales</taxon>
        <taxon>Bacillaceae</taxon>
        <taxon>Cytobacillus</taxon>
    </lineage>
</organism>
<feature type="domain" description="Formylmethanofuran dehydrogenase subunit E" evidence="5">
    <location>
        <begin position="15"/>
        <end position="117"/>
    </location>
</feature>
<reference evidence="6 7" key="1">
    <citation type="submission" date="2015-09" db="EMBL/GenBank/DDBJ databases">
        <title>Genome sequencing project for genomic taxonomy and phylogenomics of Bacillus-like bacteria.</title>
        <authorList>
            <person name="Liu B."/>
            <person name="Wang J."/>
            <person name="Zhu Y."/>
            <person name="Liu G."/>
            <person name="Chen Q."/>
            <person name="Chen Z."/>
            <person name="Lan J."/>
            <person name="Che J."/>
            <person name="Ge C."/>
            <person name="Shi H."/>
            <person name="Pan Z."/>
            <person name="Liu X."/>
        </authorList>
    </citation>
    <scope>NUCLEOTIDE SEQUENCE [LARGE SCALE GENOMIC DNA]</scope>
    <source>
        <strain evidence="6 7">FJAT-18043</strain>
    </source>
</reference>
<dbReference type="InterPro" id="IPR003814">
    <property type="entry name" value="FmdEsu_dom"/>
</dbReference>
<dbReference type="Pfam" id="PF02663">
    <property type="entry name" value="FmdE"/>
    <property type="match status" value="1"/>
</dbReference>
<dbReference type="PATRIC" id="fig|1637975.4.peg.4817"/>
<accession>A0A0Q3SNY3</accession>
<evidence type="ECO:0008006" key="8">
    <source>
        <dbReference type="Google" id="ProtNLM"/>
    </source>
</evidence>
<name>A0A0Q3SNY3_9BACI</name>
<sequence length="190" mass="21540">MKNVNELIEAAASYHGHLCAGQILGVRMGMAGLKWLSMEDLHKNKSLIVYVETDRCAADAIQTVTGCKLGKRTLKHIDYGKMAATFLDINKKKAVRILVPASVRELVKKYVNNSDNPYLEAYKIMPDNELLAFEEVVVDFRLEDLPGKPLRRIICDKCGEEVNDGREVAVDLKVYCKPCYSKPYYQVIRR</sequence>
<keyword evidence="2" id="KW-0863">Zinc-finger</keyword>
<dbReference type="Proteomes" id="UP000050996">
    <property type="component" value="Unassembled WGS sequence"/>
</dbReference>
<dbReference type="PANTHER" id="PTHR39418">
    <property type="entry name" value="DEHYDROGENASE-RELATED"/>
    <property type="match status" value="1"/>
</dbReference>
<dbReference type="Pfam" id="PF01258">
    <property type="entry name" value="zf-dskA_traR"/>
    <property type="match status" value="1"/>
</dbReference>
<dbReference type="InterPro" id="IPR000962">
    <property type="entry name" value="Znf_DskA_TraR"/>
</dbReference>
<keyword evidence="3" id="KW-0862">Zinc</keyword>
<dbReference type="EMBL" id="LJIX01000006">
    <property type="protein sequence ID" value="KQL21308.1"/>
    <property type="molecule type" value="Genomic_DNA"/>
</dbReference>
<dbReference type="SUPFAM" id="SSF143555">
    <property type="entry name" value="FwdE-like"/>
    <property type="match status" value="1"/>
</dbReference>
<feature type="domain" description="Zinc finger DksA/TraR C4-type" evidence="4">
    <location>
        <begin position="153"/>
        <end position="185"/>
    </location>
</feature>
<dbReference type="Gene3D" id="3.30.1330.130">
    <property type="match status" value="1"/>
</dbReference>
<dbReference type="AlphaFoldDB" id="A0A0Q3SNY3"/>
<keyword evidence="7" id="KW-1185">Reference proteome</keyword>
<dbReference type="PANTHER" id="PTHR39418:SF1">
    <property type="entry name" value="DEHYDROGENASE"/>
    <property type="match status" value="1"/>
</dbReference>
<evidence type="ECO:0000259" key="5">
    <source>
        <dbReference type="Pfam" id="PF02663"/>
    </source>
</evidence>
<evidence type="ECO:0000256" key="1">
    <source>
        <dbReference type="ARBA" id="ARBA00022723"/>
    </source>
</evidence>
<comment type="caution">
    <text evidence="6">The sequence shown here is derived from an EMBL/GenBank/DDBJ whole genome shotgun (WGS) entry which is preliminary data.</text>
</comment>
<proteinExistence type="predicted"/>
<dbReference type="InterPro" id="IPR053194">
    <property type="entry name" value="tRNA_methyltr_O"/>
</dbReference>
<evidence type="ECO:0000313" key="6">
    <source>
        <dbReference type="EMBL" id="KQL21308.1"/>
    </source>
</evidence>
<dbReference type="GO" id="GO:0008270">
    <property type="term" value="F:zinc ion binding"/>
    <property type="evidence" value="ECO:0007669"/>
    <property type="project" value="UniProtKB-KW"/>
</dbReference>